<evidence type="ECO:0000259" key="4">
    <source>
        <dbReference type="Pfam" id="PF05426"/>
    </source>
</evidence>
<dbReference type="EMBL" id="PYWC01000041">
    <property type="protein sequence ID" value="PWW75863.1"/>
    <property type="molecule type" value="Genomic_DNA"/>
</dbReference>
<proteinExistence type="predicted"/>
<dbReference type="GO" id="GO:0016829">
    <property type="term" value="F:lyase activity"/>
    <property type="evidence" value="ECO:0007669"/>
    <property type="project" value="UniProtKB-KW"/>
</dbReference>
<dbReference type="OrthoDB" id="5302720at2759"/>
<dbReference type="AlphaFoldDB" id="A0A317SNE5"/>
<evidence type="ECO:0000256" key="2">
    <source>
        <dbReference type="ARBA" id="ARBA00023239"/>
    </source>
</evidence>
<accession>A0A317SNE5</accession>
<gene>
    <name evidence="5" type="ORF">C7212DRAFT_195976</name>
</gene>
<keyword evidence="1 3" id="KW-0732">Signal</keyword>
<keyword evidence="6" id="KW-1185">Reference proteome</keyword>
<dbReference type="GO" id="GO:0042597">
    <property type="term" value="C:periplasmic space"/>
    <property type="evidence" value="ECO:0007669"/>
    <property type="project" value="InterPro"/>
</dbReference>
<dbReference type="Pfam" id="PF05426">
    <property type="entry name" value="Alginate_lyase"/>
    <property type="match status" value="1"/>
</dbReference>
<evidence type="ECO:0000313" key="5">
    <source>
        <dbReference type="EMBL" id="PWW75863.1"/>
    </source>
</evidence>
<dbReference type="InterPro" id="IPR008397">
    <property type="entry name" value="Alginate_lyase_dom"/>
</dbReference>
<dbReference type="SUPFAM" id="SSF48230">
    <property type="entry name" value="Chondroitin AC/alginate lyase"/>
    <property type="match status" value="1"/>
</dbReference>
<dbReference type="Gene3D" id="1.50.10.100">
    <property type="entry name" value="Chondroitin AC/alginate lyase"/>
    <property type="match status" value="1"/>
</dbReference>
<evidence type="ECO:0000256" key="1">
    <source>
        <dbReference type="ARBA" id="ARBA00022729"/>
    </source>
</evidence>
<dbReference type="Proteomes" id="UP000246991">
    <property type="component" value="Unassembled WGS sequence"/>
</dbReference>
<sequence>MWSSLLFLYASAFSPLATALVHPGLLHTAADFTRVASKVAERANPWYTGYQKLIANRHAQTSWVASEVPVVYRGVNPNGQNYSKLYKDIAAAYALALRWKITGDAQYAKASAAIIDAWSRTLIRIDGSSDRFLASGVYGYQIANVVEILRDYPAWTGFLAAKDMLVDKFYPLSHDFLVNHNGAAIDHYWANWDLCNLNNILAIGVVADNKTMFNEAIDYFYNGPGNGAITKAIWKIYPGVEGQDLGQLQESGRDQGHSLLLVGMLGILAQMANNQGVELFSYLDNRILKGSEYVAKYNLGFHVPYTTYVNSDVTQREVSNASRGGIRPIWELLYNRYGKVMGKNAKYTQLYTEKVRAAGGGAEGGGGDYGPNSGGYDQLGYGTLMYSV</sequence>
<dbReference type="STRING" id="42249.A0A317SNE5"/>
<name>A0A317SNE5_9PEZI</name>
<evidence type="ECO:0000256" key="3">
    <source>
        <dbReference type="SAM" id="SignalP"/>
    </source>
</evidence>
<dbReference type="InterPro" id="IPR008929">
    <property type="entry name" value="Chondroitin_lyas"/>
</dbReference>
<keyword evidence="2 5" id="KW-0456">Lyase</keyword>
<feature type="signal peptide" evidence="3">
    <location>
        <begin position="1"/>
        <end position="19"/>
    </location>
</feature>
<organism evidence="5 6">
    <name type="scientific">Tuber magnatum</name>
    <name type="common">white Piedmont truffle</name>
    <dbReference type="NCBI Taxonomy" id="42249"/>
    <lineage>
        <taxon>Eukaryota</taxon>
        <taxon>Fungi</taxon>
        <taxon>Dikarya</taxon>
        <taxon>Ascomycota</taxon>
        <taxon>Pezizomycotina</taxon>
        <taxon>Pezizomycetes</taxon>
        <taxon>Pezizales</taxon>
        <taxon>Tuberaceae</taxon>
        <taxon>Tuber</taxon>
    </lineage>
</organism>
<protein>
    <submittedName>
        <fullName evidence="5">Chondroitin AC/alginate lyase</fullName>
    </submittedName>
</protein>
<feature type="chain" id="PRO_5016303939" evidence="3">
    <location>
        <begin position="20"/>
        <end position="388"/>
    </location>
</feature>
<comment type="caution">
    <text evidence="5">The sequence shown here is derived from an EMBL/GenBank/DDBJ whole genome shotgun (WGS) entry which is preliminary data.</text>
</comment>
<feature type="domain" description="Alginate lyase" evidence="4">
    <location>
        <begin position="76"/>
        <end position="297"/>
    </location>
</feature>
<reference evidence="5 6" key="1">
    <citation type="submission" date="2018-03" db="EMBL/GenBank/DDBJ databases">
        <title>Genomes of Pezizomycetes fungi and the evolution of truffles.</title>
        <authorList>
            <person name="Murat C."/>
            <person name="Payen T."/>
            <person name="Noel B."/>
            <person name="Kuo A."/>
            <person name="Martin F.M."/>
        </authorList>
    </citation>
    <scope>NUCLEOTIDE SEQUENCE [LARGE SCALE GENOMIC DNA]</scope>
    <source>
        <strain evidence="5">091103-1</strain>
    </source>
</reference>
<evidence type="ECO:0000313" key="6">
    <source>
        <dbReference type="Proteomes" id="UP000246991"/>
    </source>
</evidence>